<evidence type="ECO:0000259" key="3">
    <source>
        <dbReference type="PROSITE" id="PS50157"/>
    </source>
</evidence>
<feature type="domain" description="C2H2-type" evidence="3">
    <location>
        <begin position="218"/>
        <end position="247"/>
    </location>
</feature>
<dbReference type="InterPro" id="IPR036236">
    <property type="entry name" value="Znf_C2H2_sf"/>
</dbReference>
<gene>
    <name evidence="4" type="ORF">VNE69_05111</name>
</gene>
<dbReference type="KEGG" id="vnx:VNE69_05111"/>
<dbReference type="RefSeq" id="XP_065329665.1">
    <property type="nucleotide sequence ID" value="XM_065473593.1"/>
</dbReference>
<evidence type="ECO:0000256" key="1">
    <source>
        <dbReference type="PROSITE-ProRule" id="PRU00042"/>
    </source>
</evidence>
<keyword evidence="1" id="KW-0862">Zinc</keyword>
<feature type="domain" description="C2H2-type" evidence="3">
    <location>
        <begin position="248"/>
        <end position="277"/>
    </location>
</feature>
<organism evidence="4 5">
    <name type="scientific">Vairimorpha necatrix</name>
    <dbReference type="NCBI Taxonomy" id="6039"/>
    <lineage>
        <taxon>Eukaryota</taxon>
        <taxon>Fungi</taxon>
        <taxon>Fungi incertae sedis</taxon>
        <taxon>Microsporidia</taxon>
        <taxon>Nosematidae</taxon>
        <taxon>Vairimorpha</taxon>
    </lineage>
</organism>
<name>A0AAX4JC44_9MICR</name>
<dbReference type="PROSITE" id="PS00028">
    <property type="entry name" value="ZINC_FINGER_C2H2_1"/>
    <property type="match status" value="2"/>
</dbReference>
<dbReference type="Proteomes" id="UP001334084">
    <property type="component" value="Chromosome 5"/>
</dbReference>
<feature type="compositionally biased region" description="Basic residues" evidence="2">
    <location>
        <begin position="1"/>
        <end position="14"/>
    </location>
</feature>
<sequence>MVGRRRSEKTHINKPKSNPSSDDVSNDESDGKNGTMKIKNYENSNIYVPRRNFRSHPPYPVPNSREQLATPTNINCRRHFYQRRNKIGLDYLKEAAELNKYVYRKKTALEYLCELAKEEVIKMQIQHVYEKQINSENFNQKNAKLIGGDINQTDIMQNKLNRDDPEIHLPYVVPPKRRSYKKIENIEKILPENETIQSFTDFPDDLFTTKVRNGVTVFCCADDDCDMELPSLTRIKRHYLVHTNLKPFKCLNKHCNKRYSRRDNMLHHYKSHCKHNRN</sequence>
<dbReference type="InterPro" id="IPR013087">
    <property type="entry name" value="Znf_C2H2_type"/>
</dbReference>
<dbReference type="GO" id="GO:0008270">
    <property type="term" value="F:zinc ion binding"/>
    <property type="evidence" value="ECO:0007669"/>
    <property type="project" value="UniProtKB-KW"/>
</dbReference>
<evidence type="ECO:0000313" key="4">
    <source>
        <dbReference type="EMBL" id="WUR03520.1"/>
    </source>
</evidence>
<dbReference type="PROSITE" id="PS50157">
    <property type="entry name" value="ZINC_FINGER_C2H2_2"/>
    <property type="match status" value="2"/>
</dbReference>
<dbReference type="AlphaFoldDB" id="A0AAX4JC44"/>
<feature type="region of interest" description="Disordered" evidence="2">
    <location>
        <begin position="1"/>
        <end position="42"/>
    </location>
</feature>
<keyword evidence="1" id="KW-0863">Zinc-finger</keyword>
<dbReference type="GeneID" id="90541335"/>
<evidence type="ECO:0000313" key="5">
    <source>
        <dbReference type="Proteomes" id="UP001334084"/>
    </source>
</evidence>
<reference evidence="4" key="1">
    <citation type="journal article" date="2024" name="BMC Genomics">
        <title>Functional annotation of a divergent genome using sequence and structure-based similarity.</title>
        <authorList>
            <person name="Svedberg D."/>
            <person name="Winiger R.R."/>
            <person name="Berg A."/>
            <person name="Sharma H."/>
            <person name="Tellgren-Roth C."/>
            <person name="Debrunner-Vossbrinck B.A."/>
            <person name="Vossbrinck C.R."/>
            <person name="Barandun J."/>
        </authorList>
    </citation>
    <scope>NUCLEOTIDE SEQUENCE</scope>
    <source>
        <strain evidence="4">Illinois isolate</strain>
    </source>
</reference>
<evidence type="ECO:0000256" key="2">
    <source>
        <dbReference type="SAM" id="MobiDB-lite"/>
    </source>
</evidence>
<proteinExistence type="predicted"/>
<accession>A0AAX4JC44</accession>
<dbReference type="Gene3D" id="3.30.160.60">
    <property type="entry name" value="Classic Zinc Finger"/>
    <property type="match status" value="1"/>
</dbReference>
<dbReference type="SUPFAM" id="SSF57667">
    <property type="entry name" value="beta-beta-alpha zinc fingers"/>
    <property type="match status" value="1"/>
</dbReference>
<dbReference type="EMBL" id="CP142730">
    <property type="protein sequence ID" value="WUR03520.1"/>
    <property type="molecule type" value="Genomic_DNA"/>
</dbReference>
<dbReference type="SMART" id="SM00355">
    <property type="entry name" value="ZnF_C2H2"/>
    <property type="match status" value="2"/>
</dbReference>
<protein>
    <submittedName>
        <fullName evidence="4">Zinc finger C2H2 domain-containing protein</fullName>
    </submittedName>
</protein>
<keyword evidence="5" id="KW-1185">Reference proteome</keyword>
<keyword evidence="1" id="KW-0479">Metal-binding</keyword>